<dbReference type="InterPro" id="IPR001021">
    <property type="entry name" value="Ribosomal_bL25_long"/>
</dbReference>
<name>A0A1M5NX81_9FIRM</name>
<dbReference type="Gene3D" id="2.170.120.20">
    <property type="entry name" value="Ribosomal protein L25, beta domain"/>
    <property type="match status" value="1"/>
</dbReference>
<feature type="domain" description="Large ribosomal subunit protein bL25 L25" evidence="6">
    <location>
        <begin position="8"/>
        <end position="90"/>
    </location>
</feature>
<dbReference type="InterPro" id="IPR020056">
    <property type="entry name" value="Rbsml_bL25/Gln-tRNA_synth_N"/>
</dbReference>
<dbReference type="Pfam" id="PF01386">
    <property type="entry name" value="Ribosomal_L25p"/>
    <property type="match status" value="1"/>
</dbReference>
<dbReference type="InterPro" id="IPR020057">
    <property type="entry name" value="Ribosomal_bL25_b-dom"/>
</dbReference>
<evidence type="ECO:0000256" key="3">
    <source>
        <dbReference type="ARBA" id="ARBA00022980"/>
    </source>
</evidence>
<proteinExistence type="inferred from homology"/>
<dbReference type="InterPro" id="IPR011035">
    <property type="entry name" value="Ribosomal_bL25/Gln-tRNA_synth"/>
</dbReference>
<comment type="similarity">
    <text evidence="5">Belongs to the bacterial ribosomal protein bL25 family. CTC subfamily.</text>
</comment>
<accession>A0A1M5NX81</accession>
<dbReference type="GO" id="GO:0022625">
    <property type="term" value="C:cytosolic large ribosomal subunit"/>
    <property type="evidence" value="ECO:0007669"/>
    <property type="project" value="TreeGrafter"/>
</dbReference>
<comment type="subunit">
    <text evidence="5">Part of the 50S ribosomal subunit; part of the 5S rRNA/L5/L18/L25 subcomplex. Contacts the 5S rRNA. Binds to the 5S rRNA independently of L5 and L18.</text>
</comment>
<sequence>MSNVAFKVYQRDTKENLKNMRKSGQVPCIIYGEFLEESIPVKMDKPELIKMLKANYSGSIIPFDLDGKPFNCVVKEVQRSNVNEILHMDLQYVKPNEVIKMSIPVKYFGQENLELKRLVLETFNQSIELQGNVEEIPEFIEINVADMNFNDKLLVKDIAIPESVTVLSNPDTILAIVHS</sequence>
<dbReference type="Gene3D" id="2.40.240.10">
    <property type="entry name" value="Ribosomal Protein L25, Chain P"/>
    <property type="match status" value="1"/>
</dbReference>
<feature type="domain" description="Large ribosomal subunit protein bL25 beta" evidence="7">
    <location>
        <begin position="99"/>
        <end position="178"/>
    </location>
</feature>
<dbReference type="InterPro" id="IPR020930">
    <property type="entry name" value="Ribosomal_uL5_bac-type"/>
</dbReference>
<dbReference type="STRING" id="1121321.SAMN04488530_11214"/>
<dbReference type="RefSeq" id="WP_073125670.1">
    <property type="nucleotide sequence ID" value="NZ_BAABCH010000099.1"/>
</dbReference>
<evidence type="ECO:0000256" key="1">
    <source>
        <dbReference type="ARBA" id="ARBA00022730"/>
    </source>
</evidence>
<dbReference type="GO" id="GO:0003735">
    <property type="term" value="F:structural constituent of ribosome"/>
    <property type="evidence" value="ECO:0007669"/>
    <property type="project" value="InterPro"/>
</dbReference>
<dbReference type="GO" id="GO:0006412">
    <property type="term" value="P:translation"/>
    <property type="evidence" value="ECO:0007669"/>
    <property type="project" value="UniProtKB-UniRule"/>
</dbReference>
<comment type="function">
    <text evidence="5">This is one of the proteins that binds to the 5S RNA in the ribosome where it forms part of the central protuberance.</text>
</comment>
<dbReference type="PANTHER" id="PTHR33284">
    <property type="entry name" value="RIBOSOMAL PROTEIN L25/GLN-TRNA SYNTHETASE, ANTI-CODON-BINDING DOMAIN-CONTAINING PROTEIN"/>
    <property type="match status" value="1"/>
</dbReference>
<keyword evidence="9" id="KW-1185">Reference proteome</keyword>
<dbReference type="AlphaFoldDB" id="A0A1M5NX81"/>
<dbReference type="PANTHER" id="PTHR33284:SF1">
    <property type="entry name" value="RIBOSOMAL PROTEIN L25_GLN-TRNA SYNTHETASE, ANTI-CODON-BINDING DOMAIN-CONTAINING PROTEIN"/>
    <property type="match status" value="1"/>
</dbReference>
<dbReference type="InterPro" id="IPR029751">
    <property type="entry name" value="Ribosomal_L25_dom"/>
</dbReference>
<keyword evidence="1 5" id="KW-0699">rRNA-binding</keyword>
<keyword evidence="2 5" id="KW-0694">RNA-binding</keyword>
<reference evidence="9" key="1">
    <citation type="submission" date="2016-11" db="EMBL/GenBank/DDBJ databases">
        <authorList>
            <person name="Varghese N."/>
            <person name="Submissions S."/>
        </authorList>
    </citation>
    <scope>NUCLEOTIDE SEQUENCE [LARGE SCALE GENOMIC DNA]</scope>
    <source>
        <strain evidence="9">DSM 2635</strain>
    </source>
</reference>
<evidence type="ECO:0000259" key="6">
    <source>
        <dbReference type="Pfam" id="PF01386"/>
    </source>
</evidence>
<dbReference type="NCBIfam" id="TIGR00731">
    <property type="entry name" value="bL25_bact_ctc"/>
    <property type="match status" value="1"/>
</dbReference>
<dbReference type="OrthoDB" id="9790002at2"/>
<protein>
    <recommendedName>
        <fullName evidence="5">Large ribosomal subunit protein bL25</fullName>
    </recommendedName>
    <alternativeName>
        <fullName evidence="5">General stress protein CTC</fullName>
    </alternativeName>
</protein>
<dbReference type="InterPro" id="IPR037121">
    <property type="entry name" value="Ribosomal_bL25_C"/>
</dbReference>
<evidence type="ECO:0000256" key="2">
    <source>
        <dbReference type="ARBA" id="ARBA00022884"/>
    </source>
</evidence>
<keyword evidence="3 5" id="KW-0689">Ribosomal protein</keyword>
<dbReference type="Proteomes" id="UP000243255">
    <property type="component" value="Unassembled WGS sequence"/>
</dbReference>
<dbReference type="SUPFAM" id="SSF50715">
    <property type="entry name" value="Ribosomal protein L25-like"/>
    <property type="match status" value="1"/>
</dbReference>
<dbReference type="CDD" id="cd00495">
    <property type="entry name" value="Ribosomal_L25_TL5_CTC"/>
    <property type="match status" value="1"/>
</dbReference>
<evidence type="ECO:0000259" key="7">
    <source>
        <dbReference type="Pfam" id="PF14693"/>
    </source>
</evidence>
<keyword evidence="4 5" id="KW-0687">Ribonucleoprotein</keyword>
<dbReference type="GO" id="GO:0008097">
    <property type="term" value="F:5S rRNA binding"/>
    <property type="evidence" value="ECO:0007669"/>
    <property type="project" value="InterPro"/>
</dbReference>
<dbReference type="HAMAP" id="MF_01334">
    <property type="entry name" value="Ribosomal_bL25_CTC"/>
    <property type="match status" value="1"/>
</dbReference>
<gene>
    <name evidence="5" type="primary">rplY</name>
    <name evidence="5" type="synonym">ctc</name>
    <name evidence="8" type="ORF">SAMN04488530_11214</name>
</gene>
<evidence type="ECO:0000256" key="5">
    <source>
        <dbReference type="HAMAP-Rule" id="MF_01334"/>
    </source>
</evidence>
<dbReference type="EMBL" id="FQWX01000012">
    <property type="protein sequence ID" value="SHG94075.1"/>
    <property type="molecule type" value="Genomic_DNA"/>
</dbReference>
<evidence type="ECO:0000313" key="8">
    <source>
        <dbReference type="EMBL" id="SHG94075.1"/>
    </source>
</evidence>
<organism evidence="8 9">
    <name type="scientific">Asaccharospora irregularis DSM 2635</name>
    <dbReference type="NCBI Taxonomy" id="1121321"/>
    <lineage>
        <taxon>Bacteria</taxon>
        <taxon>Bacillati</taxon>
        <taxon>Bacillota</taxon>
        <taxon>Clostridia</taxon>
        <taxon>Peptostreptococcales</taxon>
        <taxon>Peptostreptococcaceae</taxon>
        <taxon>Asaccharospora</taxon>
    </lineage>
</organism>
<evidence type="ECO:0000313" key="9">
    <source>
        <dbReference type="Proteomes" id="UP000243255"/>
    </source>
</evidence>
<dbReference type="Pfam" id="PF14693">
    <property type="entry name" value="Ribosomal_TL5_C"/>
    <property type="match status" value="1"/>
</dbReference>
<evidence type="ECO:0000256" key="4">
    <source>
        <dbReference type="ARBA" id="ARBA00023274"/>
    </source>
</evidence>